<dbReference type="Pfam" id="PF02481">
    <property type="entry name" value="DNA_processg_A"/>
    <property type="match status" value="1"/>
</dbReference>
<dbReference type="PANTHER" id="PTHR43022">
    <property type="entry name" value="PROTEIN SMF"/>
    <property type="match status" value="1"/>
</dbReference>
<feature type="domain" description="Smf/DprA SLOG" evidence="2">
    <location>
        <begin position="2"/>
        <end position="96"/>
    </location>
</feature>
<dbReference type="EMBL" id="JARACI010000078">
    <property type="protein sequence ID" value="MDD9204906.1"/>
    <property type="molecule type" value="Genomic_DNA"/>
</dbReference>
<evidence type="ECO:0000256" key="1">
    <source>
        <dbReference type="ARBA" id="ARBA00006525"/>
    </source>
</evidence>
<accession>A0ABT5TS78</accession>
<gene>
    <name evidence="3" type="ORF">PU560_00335</name>
</gene>
<protein>
    <submittedName>
        <fullName evidence="3">DNA-processing protein DprA</fullName>
    </submittedName>
</protein>
<dbReference type="InterPro" id="IPR003488">
    <property type="entry name" value="DprA"/>
</dbReference>
<dbReference type="InterPro" id="IPR057666">
    <property type="entry name" value="DrpA_SLOG"/>
</dbReference>
<organism evidence="3 4">
    <name type="scientific">Georgenia halotolerans</name>
    <dbReference type="NCBI Taxonomy" id="3028317"/>
    <lineage>
        <taxon>Bacteria</taxon>
        <taxon>Bacillati</taxon>
        <taxon>Actinomycetota</taxon>
        <taxon>Actinomycetes</taxon>
        <taxon>Micrococcales</taxon>
        <taxon>Bogoriellaceae</taxon>
        <taxon>Georgenia</taxon>
    </lineage>
</organism>
<keyword evidence="4" id="KW-1185">Reference proteome</keyword>
<proteinExistence type="inferred from homology"/>
<comment type="caution">
    <text evidence="3">The sequence shown here is derived from an EMBL/GenBank/DDBJ whole genome shotgun (WGS) entry which is preliminary data.</text>
</comment>
<dbReference type="SUPFAM" id="SSF102405">
    <property type="entry name" value="MCP/YpsA-like"/>
    <property type="match status" value="1"/>
</dbReference>
<evidence type="ECO:0000259" key="2">
    <source>
        <dbReference type="Pfam" id="PF02481"/>
    </source>
</evidence>
<sequence>LVLPGDPGWPGGLDDLGVRRPFALWVRGPARLERPGAVAVVGARAATAYGEHVAAEIAAGLTDRGTTVVSGGAYGIDAAAHRGALATGGPTVAVLAG</sequence>
<feature type="non-terminal residue" evidence="3">
    <location>
        <position position="1"/>
    </location>
</feature>
<name>A0ABT5TS78_9MICO</name>
<dbReference type="Gene3D" id="3.40.50.450">
    <property type="match status" value="1"/>
</dbReference>
<evidence type="ECO:0000313" key="4">
    <source>
        <dbReference type="Proteomes" id="UP001165561"/>
    </source>
</evidence>
<evidence type="ECO:0000313" key="3">
    <source>
        <dbReference type="EMBL" id="MDD9204906.1"/>
    </source>
</evidence>
<reference evidence="3" key="1">
    <citation type="submission" date="2023-02" db="EMBL/GenBank/DDBJ databases">
        <title>Georgenia sp.10Sc9-8, isolated from a soil sample collected from the Taklamakan desert.</title>
        <authorList>
            <person name="Liu S."/>
        </authorList>
    </citation>
    <scope>NUCLEOTIDE SEQUENCE</scope>
    <source>
        <strain evidence="3">10Sc9-8</strain>
    </source>
</reference>
<dbReference type="PANTHER" id="PTHR43022:SF1">
    <property type="entry name" value="PROTEIN SMF"/>
    <property type="match status" value="1"/>
</dbReference>
<comment type="similarity">
    <text evidence="1">Belongs to the DprA/Smf family.</text>
</comment>
<dbReference type="Proteomes" id="UP001165561">
    <property type="component" value="Unassembled WGS sequence"/>
</dbReference>
<feature type="non-terminal residue" evidence="3">
    <location>
        <position position="97"/>
    </location>
</feature>